<dbReference type="Pfam" id="PF00775">
    <property type="entry name" value="Dioxygenase_C"/>
    <property type="match status" value="1"/>
</dbReference>
<organism evidence="4 5">
    <name type="scientific">Sphingomonas carotinifaciens</name>
    <dbReference type="NCBI Taxonomy" id="1166323"/>
    <lineage>
        <taxon>Bacteria</taxon>
        <taxon>Pseudomonadati</taxon>
        <taxon>Pseudomonadota</taxon>
        <taxon>Alphaproteobacteria</taxon>
        <taxon>Sphingomonadales</taxon>
        <taxon>Sphingomonadaceae</taxon>
        <taxon>Sphingomonas</taxon>
    </lineage>
</organism>
<dbReference type="SUPFAM" id="SSF49482">
    <property type="entry name" value="Aromatic compound dioxygenase"/>
    <property type="match status" value="1"/>
</dbReference>
<reference evidence="4 5" key="1">
    <citation type="submission" date="2019-12" db="EMBL/GenBank/DDBJ databases">
        <authorList>
            <person name="Zheng J."/>
        </authorList>
    </citation>
    <scope>NUCLEOTIDE SEQUENCE [LARGE SCALE GENOMIC DNA]</scope>
    <source>
        <strain evidence="4 5">DSM 27347</strain>
    </source>
</reference>
<evidence type="ECO:0000313" key="5">
    <source>
        <dbReference type="Proteomes" id="UP000436801"/>
    </source>
</evidence>
<keyword evidence="4" id="KW-0560">Oxidoreductase</keyword>
<evidence type="ECO:0000259" key="3">
    <source>
        <dbReference type="Pfam" id="PF00775"/>
    </source>
</evidence>
<evidence type="ECO:0000256" key="1">
    <source>
        <dbReference type="SAM" id="MobiDB-lite"/>
    </source>
</evidence>
<name>A0A6N8LXG0_9SPHN</name>
<proteinExistence type="predicted"/>
<keyword evidence="2" id="KW-1133">Transmembrane helix</keyword>
<dbReference type="Gene3D" id="2.60.130.10">
    <property type="entry name" value="Aromatic compound dioxygenase"/>
    <property type="match status" value="1"/>
</dbReference>
<dbReference type="GO" id="GO:0016702">
    <property type="term" value="F:oxidoreductase activity, acting on single donors with incorporation of molecular oxygen, incorporation of two atoms of oxygen"/>
    <property type="evidence" value="ECO:0007669"/>
    <property type="project" value="InterPro"/>
</dbReference>
<dbReference type="InterPro" id="IPR000627">
    <property type="entry name" value="Intradiol_dOase_C"/>
</dbReference>
<feature type="domain" description="Intradiol ring-cleavage dioxygenases" evidence="3">
    <location>
        <begin position="149"/>
        <end position="215"/>
    </location>
</feature>
<accession>A0A6N8LXG0</accession>
<dbReference type="OrthoDB" id="9800887at2"/>
<protein>
    <submittedName>
        <fullName evidence="4">Intradiol ring-cleavage dioxygenase</fullName>
    </submittedName>
</protein>
<evidence type="ECO:0000256" key="2">
    <source>
        <dbReference type="SAM" id="Phobius"/>
    </source>
</evidence>
<keyword evidence="4" id="KW-0223">Dioxygenase</keyword>
<comment type="caution">
    <text evidence="4">The sequence shown here is derived from an EMBL/GenBank/DDBJ whole genome shotgun (WGS) entry which is preliminary data.</text>
</comment>
<dbReference type="PANTHER" id="PTHR34315:SF1">
    <property type="entry name" value="INTRADIOL RING-CLEAVAGE DIOXYGENASES DOMAIN-CONTAINING PROTEIN-RELATED"/>
    <property type="match status" value="1"/>
</dbReference>
<dbReference type="GO" id="GO:0008199">
    <property type="term" value="F:ferric iron binding"/>
    <property type="evidence" value="ECO:0007669"/>
    <property type="project" value="InterPro"/>
</dbReference>
<feature type="compositionally biased region" description="Low complexity" evidence="1">
    <location>
        <begin position="108"/>
        <end position="118"/>
    </location>
</feature>
<keyword evidence="2" id="KW-0812">Transmembrane</keyword>
<feature type="transmembrane region" description="Helical" evidence="2">
    <location>
        <begin position="31"/>
        <end position="50"/>
    </location>
</feature>
<feature type="region of interest" description="Disordered" evidence="1">
    <location>
        <begin position="62"/>
        <end position="118"/>
    </location>
</feature>
<evidence type="ECO:0000313" key="4">
    <source>
        <dbReference type="EMBL" id="MWC45605.1"/>
    </source>
</evidence>
<dbReference type="Proteomes" id="UP000436801">
    <property type="component" value="Unassembled WGS sequence"/>
</dbReference>
<dbReference type="InterPro" id="IPR015889">
    <property type="entry name" value="Intradiol_dOase_core"/>
</dbReference>
<keyword evidence="2" id="KW-0472">Membrane</keyword>
<dbReference type="PANTHER" id="PTHR34315">
    <property type="match status" value="1"/>
</dbReference>
<dbReference type="EMBL" id="WSUT01000007">
    <property type="protein sequence ID" value="MWC45605.1"/>
    <property type="molecule type" value="Genomic_DNA"/>
</dbReference>
<gene>
    <name evidence="4" type="ORF">GQR91_18475</name>
</gene>
<sequence>MIMDHHDDDHDRGLSHDLQVIGEKIVERRRALAWLASVGGAAIVAGSAAAQMSRGSVTPGGVITVGGGGRSTPTPTATPAPTSTPTPTATSSAGCLVDPTETAGPYPGDGTNTSSGSTSNVLTTSGIVRSDIRSSFISSTAVAGGVLVRITLTVVNVNATCAPLSGYAVYLWHADRQGRYSLYSAPAESYLRGVQVTDANGQVTFTTIFPACYDGRWPHMHFEVFSGLAAATSGRYAVLTSQLAMPSAICSAVYADTTTYPTSASIFKGVKLSTDNVFGDNTTAQIAQQTPTFAGSTSAGYTAAAVIGIAR</sequence>
<dbReference type="AlphaFoldDB" id="A0A6N8LXG0"/>